<reference evidence="2 3" key="1">
    <citation type="journal article" date="2014" name="Am. J. Bot.">
        <title>Genome assembly and annotation for red clover (Trifolium pratense; Fabaceae).</title>
        <authorList>
            <person name="Istvanek J."/>
            <person name="Jaros M."/>
            <person name="Krenek A."/>
            <person name="Repkova J."/>
        </authorList>
    </citation>
    <scope>NUCLEOTIDE SEQUENCE [LARGE SCALE GENOMIC DNA]</scope>
    <source>
        <strain evidence="3">cv. Tatra</strain>
        <tissue evidence="2">Young leaves</tissue>
    </source>
</reference>
<evidence type="ECO:0000313" key="3">
    <source>
        <dbReference type="Proteomes" id="UP000236291"/>
    </source>
</evidence>
<dbReference type="Proteomes" id="UP000236291">
    <property type="component" value="Unassembled WGS sequence"/>
</dbReference>
<proteinExistence type="predicted"/>
<feature type="region of interest" description="Disordered" evidence="1">
    <location>
        <begin position="1"/>
        <end position="35"/>
    </location>
</feature>
<protein>
    <submittedName>
        <fullName evidence="2">Uncharacterized protein</fullName>
    </submittedName>
</protein>
<dbReference type="EMBL" id="ASHM01024220">
    <property type="protein sequence ID" value="PNX72108.1"/>
    <property type="molecule type" value="Genomic_DNA"/>
</dbReference>
<evidence type="ECO:0000313" key="2">
    <source>
        <dbReference type="EMBL" id="PNX72108.1"/>
    </source>
</evidence>
<organism evidence="2 3">
    <name type="scientific">Trifolium pratense</name>
    <name type="common">Red clover</name>
    <dbReference type="NCBI Taxonomy" id="57577"/>
    <lineage>
        <taxon>Eukaryota</taxon>
        <taxon>Viridiplantae</taxon>
        <taxon>Streptophyta</taxon>
        <taxon>Embryophyta</taxon>
        <taxon>Tracheophyta</taxon>
        <taxon>Spermatophyta</taxon>
        <taxon>Magnoliopsida</taxon>
        <taxon>eudicotyledons</taxon>
        <taxon>Gunneridae</taxon>
        <taxon>Pentapetalae</taxon>
        <taxon>rosids</taxon>
        <taxon>fabids</taxon>
        <taxon>Fabales</taxon>
        <taxon>Fabaceae</taxon>
        <taxon>Papilionoideae</taxon>
        <taxon>50 kb inversion clade</taxon>
        <taxon>NPAAA clade</taxon>
        <taxon>Hologalegina</taxon>
        <taxon>IRL clade</taxon>
        <taxon>Trifolieae</taxon>
        <taxon>Trifolium</taxon>
    </lineage>
</organism>
<name>A0A2K3L0Q8_TRIPR</name>
<reference evidence="2 3" key="2">
    <citation type="journal article" date="2017" name="Front. Plant Sci.">
        <title>Gene Classification and Mining of Molecular Markers Useful in Red Clover (Trifolium pratense) Breeding.</title>
        <authorList>
            <person name="Istvanek J."/>
            <person name="Dluhosova J."/>
            <person name="Dluhos P."/>
            <person name="Patkova L."/>
            <person name="Nedelnik J."/>
            <person name="Repkova J."/>
        </authorList>
    </citation>
    <scope>NUCLEOTIDE SEQUENCE [LARGE SCALE GENOMIC DNA]</scope>
    <source>
        <strain evidence="3">cv. Tatra</strain>
        <tissue evidence="2">Young leaves</tissue>
    </source>
</reference>
<sequence>MKNMEAQYQGRQTGRAAEPTEAPAERKREEQQFVR</sequence>
<gene>
    <name evidence="2" type="ORF">L195_g027997</name>
</gene>
<accession>A0A2K3L0Q8</accession>
<dbReference type="AlphaFoldDB" id="A0A2K3L0Q8"/>
<feature type="compositionally biased region" description="Basic and acidic residues" evidence="1">
    <location>
        <begin position="23"/>
        <end position="35"/>
    </location>
</feature>
<evidence type="ECO:0000256" key="1">
    <source>
        <dbReference type="SAM" id="MobiDB-lite"/>
    </source>
</evidence>
<comment type="caution">
    <text evidence="2">The sequence shown here is derived from an EMBL/GenBank/DDBJ whole genome shotgun (WGS) entry which is preliminary data.</text>
</comment>